<dbReference type="EMBL" id="CM044704">
    <property type="protein sequence ID" value="KAI5666524.1"/>
    <property type="molecule type" value="Genomic_DNA"/>
</dbReference>
<evidence type="ECO:0000313" key="1">
    <source>
        <dbReference type="EMBL" id="KAI5666524.1"/>
    </source>
</evidence>
<proteinExistence type="predicted"/>
<sequence length="98" mass="11371">MNSVLKRYVNYKNKLLEFFQHFDRLVEDHRYEELKAYFKASNARSGSTSTIVPSNIGSEKLTRKSSKRLQSSLEKATKKRKTKGKRSSQSTQVCSYTN</sequence>
<keyword evidence="2" id="KW-1185">Reference proteome</keyword>
<organism evidence="1 2">
    <name type="scientific">Catharanthus roseus</name>
    <name type="common">Madagascar periwinkle</name>
    <name type="synonym">Vinca rosea</name>
    <dbReference type="NCBI Taxonomy" id="4058"/>
    <lineage>
        <taxon>Eukaryota</taxon>
        <taxon>Viridiplantae</taxon>
        <taxon>Streptophyta</taxon>
        <taxon>Embryophyta</taxon>
        <taxon>Tracheophyta</taxon>
        <taxon>Spermatophyta</taxon>
        <taxon>Magnoliopsida</taxon>
        <taxon>eudicotyledons</taxon>
        <taxon>Gunneridae</taxon>
        <taxon>Pentapetalae</taxon>
        <taxon>asterids</taxon>
        <taxon>lamiids</taxon>
        <taxon>Gentianales</taxon>
        <taxon>Apocynaceae</taxon>
        <taxon>Rauvolfioideae</taxon>
        <taxon>Vinceae</taxon>
        <taxon>Catharanthinae</taxon>
        <taxon>Catharanthus</taxon>
    </lineage>
</organism>
<accession>A0ACC0B1M0</accession>
<evidence type="ECO:0000313" key="2">
    <source>
        <dbReference type="Proteomes" id="UP001060085"/>
    </source>
</evidence>
<protein>
    <submittedName>
        <fullName evidence="1">Uncharacterized protein</fullName>
    </submittedName>
</protein>
<name>A0ACC0B1M0_CATRO</name>
<comment type="caution">
    <text evidence="1">The sequence shown here is derived from an EMBL/GenBank/DDBJ whole genome shotgun (WGS) entry which is preliminary data.</text>
</comment>
<dbReference type="Proteomes" id="UP001060085">
    <property type="component" value="Linkage Group LG04"/>
</dbReference>
<reference evidence="2" key="1">
    <citation type="journal article" date="2023" name="Nat. Plants">
        <title>Single-cell RNA sequencing provides a high-resolution roadmap for understanding the multicellular compartmentation of specialized metabolism.</title>
        <authorList>
            <person name="Sun S."/>
            <person name="Shen X."/>
            <person name="Li Y."/>
            <person name="Li Y."/>
            <person name="Wang S."/>
            <person name="Li R."/>
            <person name="Zhang H."/>
            <person name="Shen G."/>
            <person name="Guo B."/>
            <person name="Wei J."/>
            <person name="Xu J."/>
            <person name="St-Pierre B."/>
            <person name="Chen S."/>
            <person name="Sun C."/>
        </authorList>
    </citation>
    <scope>NUCLEOTIDE SEQUENCE [LARGE SCALE GENOMIC DNA]</scope>
</reference>
<gene>
    <name evidence="1" type="ORF">M9H77_16377</name>
</gene>